<gene>
    <name evidence="4" type="primary">hemW</name>
    <name evidence="4" type="ORF">WKV44_04460</name>
</gene>
<feature type="domain" description="Radical SAM core" evidence="3">
    <location>
        <begin position="8"/>
        <end position="238"/>
    </location>
</feature>
<dbReference type="InterPro" id="IPR007197">
    <property type="entry name" value="rSAM"/>
</dbReference>
<keyword evidence="5" id="KW-1185">Reference proteome</keyword>
<protein>
    <recommendedName>
        <fullName evidence="2">Heme chaperone HemW</fullName>
    </recommendedName>
</protein>
<keyword evidence="2" id="KW-0349">Heme</keyword>
<keyword evidence="2" id="KW-0408">Iron</keyword>
<dbReference type="InterPro" id="IPR004559">
    <property type="entry name" value="HemW-like"/>
</dbReference>
<dbReference type="InterPro" id="IPR034505">
    <property type="entry name" value="Coproporphyrinogen-III_oxidase"/>
</dbReference>
<dbReference type="InterPro" id="IPR023404">
    <property type="entry name" value="rSAM_horseshoe"/>
</dbReference>
<dbReference type="NCBIfam" id="TIGR00539">
    <property type="entry name" value="hemN_rel"/>
    <property type="match status" value="1"/>
</dbReference>
<dbReference type="SFLD" id="SFLDS00029">
    <property type="entry name" value="Radical_SAM"/>
    <property type="match status" value="1"/>
</dbReference>
<keyword evidence="2" id="KW-0963">Cytoplasm</keyword>
<dbReference type="CDD" id="cd01335">
    <property type="entry name" value="Radical_SAM"/>
    <property type="match status" value="1"/>
</dbReference>
<dbReference type="SMART" id="SM00729">
    <property type="entry name" value="Elp3"/>
    <property type="match status" value="1"/>
</dbReference>
<dbReference type="SUPFAM" id="SSF102114">
    <property type="entry name" value="Radical SAM enzymes"/>
    <property type="match status" value="1"/>
</dbReference>
<name>A0ABU9UBE3_9SPIR</name>
<sequence length="397" mass="45712">MIRDVLSCTDYRTLSLYIHIPFCLKKCFYCDFFSLTDVSAMELYIDTLIEEMSLLKSINTSWESVYIGGGTPNLLPEYLLKKLLSSVADVAGDSREQTIECNPEFINRKQIKLFSDYGINRLSVGVQSLDDGFLELIGRTTKRKSVEAAFSVIERYWENNISVDILANRPISHIYGVINDMDFFIKMGVPHISVYGLTVEKDTPLYSMVIDENIIFDEEYASQEWFDISSYLVDKGYNHYEISNFCIPGNESIHNMRYWQMEPYLGLGASAVSTLKDKEGRIIRVSGKRSVSDYCAENNSFYNIDIIDNRDFLFEFFMMGLRTAHGIDIERFKSIWGYSPDFFIKNMIDQAVKQKKIITDSGKLFLSFDARAVLNKILLDILSCIDSFDVIPIPRWP</sequence>
<evidence type="ECO:0000256" key="2">
    <source>
        <dbReference type="RuleBase" id="RU364116"/>
    </source>
</evidence>
<comment type="caution">
    <text evidence="4">The sequence shown here is derived from an EMBL/GenBank/DDBJ whole genome shotgun (WGS) entry which is preliminary data.</text>
</comment>
<keyword evidence="2" id="KW-0004">4Fe-4S</keyword>
<dbReference type="InterPro" id="IPR058240">
    <property type="entry name" value="rSAM_sf"/>
</dbReference>
<accession>A0ABU9UBE3</accession>
<dbReference type="SFLD" id="SFLDF00562">
    <property type="entry name" value="HemN-like__clustered_with_heat"/>
    <property type="match status" value="1"/>
</dbReference>
<dbReference type="EMBL" id="JBCHKQ010000002">
    <property type="protein sequence ID" value="MEM5947791.1"/>
    <property type="molecule type" value="Genomic_DNA"/>
</dbReference>
<dbReference type="Pfam" id="PF06969">
    <property type="entry name" value="HemN_C"/>
    <property type="match status" value="1"/>
</dbReference>
<organism evidence="4 5">
    <name type="scientific">Rarispira pelagica</name>
    <dbReference type="NCBI Taxonomy" id="3141764"/>
    <lineage>
        <taxon>Bacteria</taxon>
        <taxon>Pseudomonadati</taxon>
        <taxon>Spirochaetota</taxon>
        <taxon>Spirochaetia</taxon>
        <taxon>Winmispirales</taxon>
        <taxon>Winmispiraceae</taxon>
        <taxon>Rarispira</taxon>
    </lineage>
</organism>
<dbReference type="SFLD" id="SFLDG01065">
    <property type="entry name" value="anaerobic_coproporphyrinogen-I"/>
    <property type="match status" value="1"/>
</dbReference>
<keyword evidence="2" id="KW-0411">Iron-sulfur</keyword>
<evidence type="ECO:0000313" key="5">
    <source>
        <dbReference type="Proteomes" id="UP001466331"/>
    </source>
</evidence>
<comment type="function">
    <text evidence="2">Probably acts as a heme chaperone, transferring heme to an unknown acceptor. Binds one molecule of heme per monomer, possibly covalently. Binds 1 [4Fe-4S] cluster. The cluster is coordinated with 3 cysteines and an exchangeable S-adenosyl-L-methionine.</text>
</comment>
<dbReference type="PANTHER" id="PTHR13932:SF5">
    <property type="entry name" value="RADICAL S-ADENOSYL METHIONINE DOMAIN-CONTAINING PROTEIN 1, MITOCHONDRIAL"/>
    <property type="match status" value="1"/>
</dbReference>
<comment type="subcellular location">
    <subcellularLocation>
        <location evidence="2">Cytoplasm</location>
    </subcellularLocation>
</comment>
<keyword evidence="2" id="KW-0143">Chaperone</keyword>
<dbReference type="Gene3D" id="3.80.30.20">
    <property type="entry name" value="tm_1862 like domain"/>
    <property type="match status" value="1"/>
</dbReference>
<dbReference type="InterPro" id="IPR010723">
    <property type="entry name" value="HemN_C"/>
</dbReference>
<evidence type="ECO:0000256" key="1">
    <source>
        <dbReference type="ARBA" id="ARBA00006100"/>
    </source>
</evidence>
<dbReference type="PANTHER" id="PTHR13932">
    <property type="entry name" value="COPROPORPHYRINIGEN III OXIDASE"/>
    <property type="match status" value="1"/>
</dbReference>
<keyword evidence="2" id="KW-0949">S-adenosyl-L-methionine</keyword>
<reference evidence="4 5" key="1">
    <citation type="submission" date="2024-03" db="EMBL/GenBank/DDBJ databases">
        <title>Ignisphaera cupida sp. nov., a hyperthermophilic hydrolytic archaeon from a hot spring of Kamchatka, and proposal of Ignisphaeraceae fam. nov.</title>
        <authorList>
            <person name="Podosokorskaya O.A."/>
            <person name="Elcheninov A.G."/>
            <person name="Maltseva A.I."/>
            <person name="Zayulina K.S."/>
            <person name="Novikov A."/>
            <person name="Merkel A.Y."/>
        </authorList>
    </citation>
    <scope>NUCLEOTIDE SEQUENCE [LARGE SCALE GENOMIC DNA]</scope>
    <source>
        <strain evidence="4 5">38H-sp</strain>
    </source>
</reference>
<comment type="similarity">
    <text evidence="1">Belongs to the anaerobic coproporphyrinogen-III oxidase family. HemW subfamily.</text>
</comment>
<evidence type="ECO:0000313" key="4">
    <source>
        <dbReference type="EMBL" id="MEM5947791.1"/>
    </source>
</evidence>
<proteinExistence type="inferred from homology"/>
<dbReference type="Proteomes" id="UP001466331">
    <property type="component" value="Unassembled WGS sequence"/>
</dbReference>
<evidence type="ECO:0000259" key="3">
    <source>
        <dbReference type="PROSITE" id="PS51918"/>
    </source>
</evidence>
<dbReference type="InterPro" id="IPR006638">
    <property type="entry name" value="Elp3/MiaA/NifB-like_rSAM"/>
</dbReference>
<keyword evidence="2" id="KW-0479">Metal-binding</keyword>
<dbReference type="PROSITE" id="PS51918">
    <property type="entry name" value="RADICAL_SAM"/>
    <property type="match status" value="1"/>
</dbReference>
<dbReference type="RefSeq" id="WP_420069241.1">
    <property type="nucleotide sequence ID" value="NZ_JBCHKQ010000002.1"/>
</dbReference>
<dbReference type="Pfam" id="PF04055">
    <property type="entry name" value="Radical_SAM"/>
    <property type="match status" value="1"/>
</dbReference>